<dbReference type="PANTHER" id="PTHR43630:SF2">
    <property type="entry name" value="GLYCOSYLTRANSFERASE"/>
    <property type="match status" value="1"/>
</dbReference>
<dbReference type="InterPro" id="IPR029044">
    <property type="entry name" value="Nucleotide-diphossugar_trans"/>
</dbReference>
<dbReference type="AlphaFoldDB" id="A0A1W1VZ49"/>
<protein>
    <submittedName>
        <fullName evidence="3">Glycosyltransferase involved in cell wall bisynthesis</fullName>
    </submittedName>
</protein>
<evidence type="ECO:0000313" key="4">
    <source>
        <dbReference type="Proteomes" id="UP000192569"/>
    </source>
</evidence>
<dbReference type="SMART" id="SM00028">
    <property type="entry name" value="TPR"/>
    <property type="match status" value="5"/>
</dbReference>
<dbReference type="Pfam" id="PF00535">
    <property type="entry name" value="Glycos_transf_2"/>
    <property type="match status" value="1"/>
</dbReference>
<keyword evidence="1" id="KW-0802">TPR repeat</keyword>
<feature type="domain" description="Glycosyltransferase 2-like" evidence="2">
    <location>
        <begin position="2"/>
        <end position="122"/>
    </location>
</feature>
<name>A0A1W1VZ49_9FIRM</name>
<dbReference type="SUPFAM" id="SSF53448">
    <property type="entry name" value="Nucleotide-diphospho-sugar transferases"/>
    <property type="match status" value="1"/>
</dbReference>
<dbReference type="SUPFAM" id="SSF48452">
    <property type="entry name" value="TPR-like"/>
    <property type="match status" value="2"/>
</dbReference>
<sequence length="700" mass="80398">MCMIVKNEEAYLEKCLSSARNVVDEIIVVDTGSTDRTIDIARQYGAKVITFEWGQDFSAARNLSLEQATGDWILYLDADEELVEVDKEAFLQLLKDPKVEGYYFRIISPTAGETGDQGLRHLSLRLFRNRPGYRFQGALHEQIVPSILATNPSAQLWDSGLYIYHHGYKQEVVGSRNKVSRNLDILQKQMEKAPQDSYLRYNLGVALYEAGDLAGALREWENVEQKIDIRAGYAPTFFRNYAIALLKDNQPLRALEVAERGLSYFPDYTDLHYLRGQALEQLERYTQSQDAFLRCLELGEAPARYVTSIGVGSYLALYKLGELMEKCGYYELAINYYQKAFHLQPELPGLLSSLGRVLKRVLHEPLQVRAYIQDHIKITSFPQLLQVVDLLYSSGDYYGCLLYLNEYLLRTGTKTDEIRLLKAKALMQLNRWEEAKYQCVEIGPESPYYLDALLYICICNWSTRPRKNSLPWITKLRGRDDKLYSILEVLNRKIMWGEEPADELDVVTLEGLIVKLVQVNNWDLARMAATLILPQTRAETSFKEASTEASSAPKETSTEGGTEQEAELCYLLGRALFNHKFYLEAADELLRALEAGLSRDDLFYMLGFICAQRQALWEAEQLLHQAIRLNPEKKEYYEELVEVLLKQTCQTLKETLAHFPDSPEVKDILTRVKDCQLQLRARRGVPVEESHHQPMYDRQG</sequence>
<evidence type="ECO:0000256" key="1">
    <source>
        <dbReference type="PROSITE-ProRule" id="PRU00339"/>
    </source>
</evidence>
<dbReference type="GO" id="GO:0016740">
    <property type="term" value="F:transferase activity"/>
    <property type="evidence" value="ECO:0007669"/>
    <property type="project" value="UniProtKB-KW"/>
</dbReference>
<evidence type="ECO:0000313" key="3">
    <source>
        <dbReference type="EMBL" id="SMB98530.1"/>
    </source>
</evidence>
<proteinExistence type="predicted"/>
<dbReference type="STRING" id="698762.SAMN00808754_2393"/>
<dbReference type="InterPro" id="IPR001173">
    <property type="entry name" value="Glyco_trans_2-like"/>
</dbReference>
<keyword evidence="4" id="KW-1185">Reference proteome</keyword>
<accession>A0A1W1VZ49</accession>
<dbReference type="PROSITE" id="PS50005">
    <property type="entry name" value="TPR"/>
    <property type="match status" value="1"/>
</dbReference>
<dbReference type="InterPro" id="IPR019734">
    <property type="entry name" value="TPR_rpt"/>
</dbReference>
<dbReference type="InterPro" id="IPR011990">
    <property type="entry name" value="TPR-like_helical_dom_sf"/>
</dbReference>
<keyword evidence="3" id="KW-0808">Transferase</keyword>
<dbReference type="Pfam" id="PF13432">
    <property type="entry name" value="TPR_16"/>
    <property type="match status" value="2"/>
</dbReference>
<dbReference type="CDD" id="cd02511">
    <property type="entry name" value="Beta4Glucosyltransferase"/>
    <property type="match status" value="1"/>
</dbReference>
<reference evidence="3 4" key="1">
    <citation type="submission" date="2017-04" db="EMBL/GenBank/DDBJ databases">
        <authorList>
            <person name="Afonso C.L."/>
            <person name="Miller P.J."/>
            <person name="Scott M.A."/>
            <person name="Spackman E."/>
            <person name="Goraichik I."/>
            <person name="Dimitrov K.M."/>
            <person name="Suarez D.L."/>
            <person name="Swayne D.E."/>
        </authorList>
    </citation>
    <scope>NUCLEOTIDE SEQUENCE [LARGE SCALE GENOMIC DNA]</scope>
    <source>
        <strain evidence="3 4">ToBE</strain>
    </source>
</reference>
<dbReference type="EMBL" id="LT838272">
    <property type="protein sequence ID" value="SMB98530.1"/>
    <property type="molecule type" value="Genomic_DNA"/>
</dbReference>
<feature type="repeat" description="TPR" evidence="1">
    <location>
        <begin position="314"/>
        <end position="347"/>
    </location>
</feature>
<gene>
    <name evidence="3" type="ORF">SAMN00808754_2393</name>
</gene>
<dbReference type="Gene3D" id="1.25.40.10">
    <property type="entry name" value="Tetratricopeptide repeat domain"/>
    <property type="match status" value="2"/>
</dbReference>
<evidence type="ECO:0000259" key="2">
    <source>
        <dbReference type="Pfam" id="PF00535"/>
    </source>
</evidence>
<dbReference type="Proteomes" id="UP000192569">
    <property type="component" value="Chromosome I"/>
</dbReference>
<dbReference type="Gene3D" id="3.90.550.10">
    <property type="entry name" value="Spore Coat Polysaccharide Biosynthesis Protein SpsA, Chain A"/>
    <property type="match status" value="1"/>
</dbReference>
<dbReference type="PANTHER" id="PTHR43630">
    <property type="entry name" value="POLY-BETA-1,6-N-ACETYL-D-GLUCOSAMINE SYNTHASE"/>
    <property type="match status" value="1"/>
</dbReference>
<organism evidence="3 4">
    <name type="scientific">Thermanaeromonas toyohensis ToBE</name>
    <dbReference type="NCBI Taxonomy" id="698762"/>
    <lineage>
        <taxon>Bacteria</taxon>
        <taxon>Bacillati</taxon>
        <taxon>Bacillota</taxon>
        <taxon>Clostridia</taxon>
        <taxon>Neomoorellales</taxon>
        <taxon>Neomoorellaceae</taxon>
        <taxon>Thermanaeromonas</taxon>
    </lineage>
</organism>